<dbReference type="EMBL" id="BMNC01000002">
    <property type="protein sequence ID" value="GGM81846.1"/>
    <property type="molecule type" value="Genomic_DNA"/>
</dbReference>
<evidence type="ECO:0000256" key="2">
    <source>
        <dbReference type="ARBA" id="ARBA00006706"/>
    </source>
</evidence>
<dbReference type="Pfam" id="PF00348">
    <property type="entry name" value="polyprenyl_synt"/>
    <property type="match status" value="1"/>
</dbReference>
<comment type="caution">
    <text evidence="7">The sequence shown here is derived from an EMBL/GenBank/DDBJ whole genome shotgun (WGS) entry which is preliminary data.</text>
</comment>
<keyword evidence="3 6" id="KW-0808">Transferase</keyword>
<evidence type="ECO:0000313" key="7">
    <source>
        <dbReference type="EMBL" id="GGM81846.1"/>
    </source>
</evidence>
<protein>
    <submittedName>
        <fullName evidence="7">Polyprenyl synthetase</fullName>
    </submittedName>
</protein>
<evidence type="ECO:0000313" key="8">
    <source>
        <dbReference type="Proteomes" id="UP000597656"/>
    </source>
</evidence>
<gene>
    <name evidence="7" type="ORF">GCM10011609_17340</name>
</gene>
<comment type="similarity">
    <text evidence="2 6">Belongs to the FPP/GGPP synthase family.</text>
</comment>
<dbReference type="SUPFAM" id="SSF48576">
    <property type="entry name" value="Terpenoid synthases"/>
    <property type="match status" value="1"/>
</dbReference>
<keyword evidence="4" id="KW-0479">Metal-binding</keyword>
<keyword evidence="5" id="KW-0460">Magnesium</keyword>
<evidence type="ECO:0000256" key="1">
    <source>
        <dbReference type="ARBA" id="ARBA00001946"/>
    </source>
</evidence>
<keyword evidence="8" id="KW-1185">Reference proteome</keyword>
<evidence type="ECO:0000256" key="6">
    <source>
        <dbReference type="RuleBase" id="RU004466"/>
    </source>
</evidence>
<comment type="cofactor">
    <cofactor evidence="1">
        <name>Mg(2+)</name>
        <dbReference type="ChEBI" id="CHEBI:18420"/>
    </cofactor>
</comment>
<evidence type="ECO:0000256" key="3">
    <source>
        <dbReference type="ARBA" id="ARBA00022679"/>
    </source>
</evidence>
<accession>A0ABQ2HK67</accession>
<dbReference type="InterPro" id="IPR033749">
    <property type="entry name" value="Polyprenyl_synt_CS"/>
</dbReference>
<dbReference type="PROSITE" id="PS00723">
    <property type="entry name" value="POLYPRENYL_SYNTHASE_1"/>
    <property type="match status" value="1"/>
</dbReference>
<proteinExistence type="inferred from homology"/>
<reference evidence="8" key="1">
    <citation type="journal article" date="2019" name="Int. J. Syst. Evol. Microbiol.">
        <title>The Global Catalogue of Microorganisms (GCM) 10K type strain sequencing project: providing services to taxonomists for standard genome sequencing and annotation.</title>
        <authorList>
            <consortium name="The Broad Institute Genomics Platform"/>
            <consortium name="The Broad Institute Genome Sequencing Center for Infectious Disease"/>
            <person name="Wu L."/>
            <person name="Ma J."/>
        </authorList>
    </citation>
    <scope>NUCLEOTIDE SEQUENCE [LARGE SCALE GENOMIC DNA]</scope>
    <source>
        <strain evidence="8">CGMCC 4.7319</strain>
    </source>
</reference>
<evidence type="ECO:0000256" key="4">
    <source>
        <dbReference type="ARBA" id="ARBA00022723"/>
    </source>
</evidence>
<dbReference type="SFLD" id="SFLDS00005">
    <property type="entry name" value="Isoprenoid_Synthase_Type_I"/>
    <property type="match status" value="1"/>
</dbReference>
<organism evidence="7 8">
    <name type="scientific">Lentzea pudingi</name>
    <dbReference type="NCBI Taxonomy" id="1789439"/>
    <lineage>
        <taxon>Bacteria</taxon>
        <taxon>Bacillati</taxon>
        <taxon>Actinomycetota</taxon>
        <taxon>Actinomycetes</taxon>
        <taxon>Pseudonocardiales</taxon>
        <taxon>Pseudonocardiaceae</taxon>
        <taxon>Lentzea</taxon>
    </lineage>
</organism>
<dbReference type="Proteomes" id="UP000597656">
    <property type="component" value="Unassembled WGS sequence"/>
</dbReference>
<sequence length="368" mass="39669">MTSDLLALSTLSAEAMGEPSVGRARARVNSALAVFLDGKRDSAPDACLPPLVAVLRDFIKGGKRIRPLLCHCGWLAGGGDLEAEQPVVLGAALELFHTFALVHDDIMDTSDLRRGRPTVHRARTAGFRGPGGQRAAERFGTSTAMLLGDLSLVWSDELRSVLDAENSRKRAVRELVDTMHVELIAGEYLDLLGAAEAGVDPVQRAWRVIRWKTARYTVELPLRMGAVLAGADARVLAACGAYGRPVGEAFQLRDDLLGVFGDPRATGKPDRDDLREGKQTVLMVLAWRQATSAQREIITALHGKPDLDQPESDRLREVVRDTGAVARVEELIASRTQRALSVLESAPITPQAKPGLAALALSAASRTR</sequence>
<dbReference type="PANTHER" id="PTHR12001">
    <property type="entry name" value="GERANYLGERANYL PYROPHOSPHATE SYNTHASE"/>
    <property type="match status" value="1"/>
</dbReference>
<dbReference type="InterPro" id="IPR008949">
    <property type="entry name" value="Isoprenoid_synthase_dom_sf"/>
</dbReference>
<name>A0ABQ2HK67_9PSEU</name>
<evidence type="ECO:0000256" key="5">
    <source>
        <dbReference type="ARBA" id="ARBA00022842"/>
    </source>
</evidence>
<dbReference type="PROSITE" id="PS00444">
    <property type="entry name" value="POLYPRENYL_SYNTHASE_2"/>
    <property type="match status" value="1"/>
</dbReference>
<dbReference type="CDD" id="cd00685">
    <property type="entry name" value="Trans_IPPS_HT"/>
    <property type="match status" value="1"/>
</dbReference>
<dbReference type="PANTHER" id="PTHR12001:SF85">
    <property type="entry name" value="SHORT CHAIN ISOPRENYL DIPHOSPHATE SYNTHASE"/>
    <property type="match status" value="1"/>
</dbReference>
<dbReference type="InterPro" id="IPR000092">
    <property type="entry name" value="Polyprenyl_synt"/>
</dbReference>
<dbReference type="RefSeq" id="WP_189154071.1">
    <property type="nucleotide sequence ID" value="NZ_BMNC01000002.1"/>
</dbReference>
<dbReference type="Gene3D" id="1.10.600.10">
    <property type="entry name" value="Farnesyl Diphosphate Synthase"/>
    <property type="match status" value="1"/>
</dbReference>